<feature type="domain" description="SH2" evidence="6">
    <location>
        <begin position="733"/>
        <end position="830"/>
    </location>
</feature>
<dbReference type="PROSITE" id="PS50001">
    <property type="entry name" value="SH2"/>
    <property type="match status" value="1"/>
</dbReference>
<dbReference type="SUPFAM" id="SSF55550">
    <property type="entry name" value="SH2 domain"/>
    <property type="match status" value="1"/>
</dbReference>
<comment type="subcellular location">
    <subcellularLocation>
        <location evidence="1">Cytoplasm</location>
    </subcellularLocation>
</comment>
<evidence type="ECO:0000256" key="1">
    <source>
        <dbReference type="ARBA" id="ARBA00004496"/>
    </source>
</evidence>
<dbReference type="Gene3D" id="2.30.30.40">
    <property type="entry name" value="SH3 Domains"/>
    <property type="match status" value="1"/>
</dbReference>
<evidence type="ECO:0000259" key="6">
    <source>
        <dbReference type="PROSITE" id="PS50001"/>
    </source>
</evidence>
<keyword evidence="4" id="KW-0727">SH2 domain</keyword>
<dbReference type="Gene3D" id="3.40.50.1820">
    <property type="entry name" value="alpha/beta hydrolase"/>
    <property type="match status" value="3"/>
</dbReference>
<keyword evidence="3" id="KW-0963">Cytoplasm</keyword>
<feature type="compositionally biased region" description="Polar residues" evidence="5">
    <location>
        <begin position="381"/>
        <end position="402"/>
    </location>
</feature>
<feature type="compositionally biased region" description="Low complexity" evidence="5">
    <location>
        <begin position="364"/>
        <end position="380"/>
    </location>
</feature>
<dbReference type="PRINTS" id="PR00401">
    <property type="entry name" value="SH2DOMAIN"/>
</dbReference>
<dbReference type="InterPro" id="IPR029058">
    <property type="entry name" value="AB_hydrolase_fold"/>
</dbReference>
<protein>
    <submittedName>
        <fullName evidence="7">Protein NDRG3</fullName>
    </submittedName>
</protein>
<reference evidence="7" key="1">
    <citation type="submission" date="2020-03" db="EMBL/GenBank/DDBJ databases">
        <title>Studies in the Genomics of Life Span.</title>
        <authorList>
            <person name="Glass D."/>
        </authorList>
    </citation>
    <scope>NUCLEOTIDE SEQUENCE</scope>
    <source>
        <strain evidence="7">LTLLF</strain>
        <tissue evidence="7">Muscle</tissue>
    </source>
</reference>
<evidence type="ECO:0000256" key="5">
    <source>
        <dbReference type="SAM" id="MobiDB-lite"/>
    </source>
</evidence>
<evidence type="ECO:0000256" key="4">
    <source>
        <dbReference type="PROSITE-ProRule" id="PRU00191"/>
    </source>
</evidence>
<gene>
    <name evidence="7" type="ORF">LTLLF_128920</name>
</gene>
<dbReference type="CDD" id="cd10344">
    <property type="entry name" value="SH2_SLAP"/>
    <property type="match status" value="1"/>
</dbReference>
<dbReference type="GO" id="GO:0005737">
    <property type="term" value="C:cytoplasm"/>
    <property type="evidence" value="ECO:0007669"/>
    <property type="project" value="UniProtKB-SubCell"/>
</dbReference>
<dbReference type="PANTHER" id="PTHR11034">
    <property type="entry name" value="N-MYC DOWNSTREAM REGULATED"/>
    <property type="match status" value="1"/>
</dbReference>
<dbReference type="InterPro" id="IPR000980">
    <property type="entry name" value="SH2"/>
</dbReference>
<name>A0A8J6GRH7_MICOH</name>
<organism evidence="7 8">
    <name type="scientific">Microtus ochrogaster</name>
    <name type="common">Prairie vole</name>
    <dbReference type="NCBI Taxonomy" id="79684"/>
    <lineage>
        <taxon>Eukaryota</taxon>
        <taxon>Metazoa</taxon>
        <taxon>Chordata</taxon>
        <taxon>Craniata</taxon>
        <taxon>Vertebrata</taxon>
        <taxon>Euteleostomi</taxon>
        <taxon>Mammalia</taxon>
        <taxon>Eutheria</taxon>
        <taxon>Euarchontoglires</taxon>
        <taxon>Glires</taxon>
        <taxon>Rodentia</taxon>
        <taxon>Myomorpha</taxon>
        <taxon>Muroidea</taxon>
        <taxon>Cricetidae</taxon>
        <taxon>Arvicolinae</taxon>
        <taxon>Microtus</taxon>
    </lineage>
</organism>
<sequence>MDELQDVQLTEIKPLLNDKNGTRNFQDFDCQEHDIETPHGMVHVTIRGLPKGNRPVILTYHDIGLNHKSCFNTFFNFEDMQEITQHFAVCHVDAPGQQEGAPSFPTGYQYPTMDELAEMLPPVLTHLRASLQSSFQTPGARPSPDLLSMAAALKEWGVGISQLSLSLSQLNHPELVEGLVLINIDPCAKGWIDWAASKLSGLTTNIVDIILAHHFGQEELQANLDLIQTYRLHIAQDINQENLQLFLGSYNGRRDLEIERPILGQNDNRLKTLKCSTLLVVGDNSPAVEAVVECNSRLDPINTTLLKMADCGGLPQVVQPGKLTEAFKYFLQGMGYIPYVQLSHLSSESVPSASMTRLARSRTHSTSSSIGSGESPFSRSVTSNQSDGTQESLSESQPSGGSRITPLTKATQSLESERKGPSRASRGAPACLVLLSSAVDSELHREAAESTVSPADEAGLQDRWAASLDEIRPFQGWKTHICVPWLWTEEQSSLQDQVHSVGTIPGHGCHPMMLMDNTLIQAACGSREHDIETLHGIVHVTIKGSPQENRPVILTYHDIGLNHKSCFNTFFNFEDMQEITQHFAVCHVDAPGQQEGAPSFPTGRRDLKLKRPKPGQNDNRLKTLKCSTLLVVGDNLPAVEAVAGKLTEAFKYFLQGMGYTWACEQGGMEMEYAHPLAECHIKALRPFCRVEMTRHTDIRAVVRDGDWWTVISEVSGREYHIPSVYVAKVSHGWLYEGLSRERAEELLLLPGNPGGAFLIRESQSRRGCYSLSVRLSRPASWDRIRHYRIQRLDNGWLYISPRLTFPSLQALVDHYSELADDICCVLKEPCVLQKLGPLPGKDIPLPVTVRTASLNWKELDSSLLLEAPASGEASLLSEGLRESLSSYISLTEDNSLDDV</sequence>
<comment type="similarity">
    <text evidence="2">Belongs to the NDRG family.</text>
</comment>
<dbReference type="EMBL" id="JAATJU010020825">
    <property type="protein sequence ID" value="KAH0515637.1"/>
    <property type="molecule type" value="Genomic_DNA"/>
</dbReference>
<dbReference type="Proteomes" id="UP000710432">
    <property type="component" value="Unassembled WGS sequence"/>
</dbReference>
<feature type="region of interest" description="Disordered" evidence="5">
    <location>
        <begin position="356"/>
        <end position="425"/>
    </location>
</feature>
<evidence type="ECO:0000256" key="2">
    <source>
        <dbReference type="ARBA" id="ARBA00005598"/>
    </source>
</evidence>
<accession>A0A8J6GRH7</accession>
<dbReference type="Gene3D" id="3.30.505.10">
    <property type="entry name" value="SH2 domain"/>
    <property type="match status" value="1"/>
</dbReference>
<dbReference type="FunFam" id="3.30.505.10:FF:000064">
    <property type="entry name" value="src-like-adapter 2 isoform X2"/>
    <property type="match status" value="1"/>
</dbReference>
<dbReference type="AlphaFoldDB" id="A0A8J6GRH7"/>
<evidence type="ECO:0000313" key="8">
    <source>
        <dbReference type="Proteomes" id="UP000710432"/>
    </source>
</evidence>
<evidence type="ECO:0000313" key="7">
    <source>
        <dbReference type="EMBL" id="KAH0515637.1"/>
    </source>
</evidence>
<comment type="caution">
    <text evidence="7">The sequence shown here is derived from an EMBL/GenBank/DDBJ whole genome shotgun (WGS) entry which is preliminary data.</text>
</comment>
<dbReference type="Pfam" id="PF03096">
    <property type="entry name" value="Ndr"/>
    <property type="match status" value="3"/>
</dbReference>
<dbReference type="InterPro" id="IPR004142">
    <property type="entry name" value="NDRG"/>
</dbReference>
<dbReference type="InterPro" id="IPR035052">
    <property type="entry name" value="SLAP_SH2"/>
</dbReference>
<dbReference type="Pfam" id="PF00017">
    <property type="entry name" value="SH2"/>
    <property type="match status" value="1"/>
</dbReference>
<dbReference type="SUPFAM" id="SSF53474">
    <property type="entry name" value="alpha/beta-Hydrolases"/>
    <property type="match status" value="1"/>
</dbReference>
<proteinExistence type="inferred from homology"/>
<evidence type="ECO:0000256" key="3">
    <source>
        <dbReference type="ARBA" id="ARBA00022490"/>
    </source>
</evidence>
<dbReference type="SMART" id="SM00252">
    <property type="entry name" value="SH2"/>
    <property type="match status" value="1"/>
</dbReference>
<dbReference type="InterPro" id="IPR036860">
    <property type="entry name" value="SH2_dom_sf"/>
</dbReference>